<name>B5Z7H2_HELPG</name>
<keyword evidence="2 3" id="KW-0808">Transferase</keyword>
<dbReference type="PANTHER" id="PTHR43542">
    <property type="entry name" value="METHYLTRANSFERASE"/>
    <property type="match status" value="1"/>
</dbReference>
<proteinExistence type="predicted"/>
<gene>
    <name evidence="3" type="ordered locus">HPG27_766</name>
</gene>
<evidence type="ECO:0000313" key="3">
    <source>
        <dbReference type="EMBL" id="ACI27521.1"/>
    </source>
</evidence>
<accession>B5Z7H2</accession>
<dbReference type="PANTHER" id="PTHR43542:SF1">
    <property type="entry name" value="METHYLTRANSFERASE"/>
    <property type="match status" value="1"/>
</dbReference>
<dbReference type="SUPFAM" id="SSF53335">
    <property type="entry name" value="S-adenosyl-L-methionine-dependent methyltransferases"/>
    <property type="match status" value="1"/>
</dbReference>
<organism evidence="3 4">
    <name type="scientific">Helicobacter pylori (strain G27)</name>
    <dbReference type="NCBI Taxonomy" id="563041"/>
    <lineage>
        <taxon>Bacteria</taxon>
        <taxon>Pseudomonadati</taxon>
        <taxon>Campylobacterota</taxon>
        <taxon>Epsilonproteobacteria</taxon>
        <taxon>Campylobacterales</taxon>
        <taxon>Helicobacteraceae</taxon>
        <taxon>Helicobacter</taxon>
    </lineage>
</organism>
<protein>
    <submittedName>
        <fullName evidence="3">N-6 adenine methyltransferase</fullName>
    </submittedName>
</protein>
<keyword evidence="1 3" id="KW-0489">Methyltransferase</keyword>
<dbReference type="KEGG" id="hpg:HPG27_766"/>
<evidence type="ECO:0000256" key="2">
    <source>
        <dbReference type="ARBA" id="ARBA00022679"/>
    </source>
</evidence>
<keyword evidence="4" id="KW-1185">Reference proteome</keyword>
<dbReference type="Proteomes" id="UP000001735">
    <property type="component" value="Chromosome"/>
</dbReference>
<dbReference type="NCBIfam" id="TIGR00095">
    <property type="entry name" value="16S rRNA (guanine(966)-N(2))-methyltransferase RsmD"/>
    <property type="match status" value="1"/>
</dbReference>
<dbReference type="InterPro" id="IPR029063">
    <property type="entry name" value="SAM-dependent_MTases_sf"/>
</dbReference>
<dbReference type="Pfam" id="PF03602">
    <property type="entry name" value="Cons_hypoth95"/>
    <property type="match status" value="1"/>
</dbReference>
<dbReference type="InterPro" id="IPR004398">
    <property type="entry name" value="RNA_MeTrfase_RsmD"/>
</dbReference>
<dbReference type="GO" id="GO:0008168">
    <property type="term" value="F:methyltransferase activity"/>
    <property type="evidence" value="ECO:0007669"/>
    <property type="project" value="UniProtKB-KW"/>
</dbReference>
<evidence type="ECO:0000313" key="4">
    <source>
        <dbReference type="Proteomes" id="UP000001735"/>
    </source>
</evidence>
<dbReference type="PIRSF" id="PIRSF004553">
    <property type="entry name" value="CHP00095"/>
    <property type="match status" value="1"/>
</dbReference>
<dbReference type="GO" id="GO:0031167">
    <property type="term" value="P:rRNA methylation"/>
    <property type="evidence" value="ECO:0007669"/>
    <property type="project" value="InterPro"/>
</dbReference>
<dbReference type="EMBL" id="CP001173">
    <property type="protein sequence ID" value="ACI27521.1"/>
    <property type="molecule type" value="Genomic_DNA"/>
</dbReference>
<dbReference type="Gene3D" id="3.40.50.150">
    <property type="entry name" value="Vaccinia Virus protein VP39"/>
    <property type="match status" value="1"/>
</dbReference>
<dbReference type="AlphaFoldDB" id="B5Z7H2"/>
<reference evidence="3 4" key="1">
    <citation type="journal article" date="2009" name="J. Bacteriol.">
        <title>The complete genome sequence of Helicobacter pylori strain G27.</title>
        <authorList>
            <person name="Baltrus D.A."/>
            <person name="Amieva M.R."/>
            <person name="Covacci A."/>
            <person name="Lowe T.M."/>
            <person name="Merrell D.S."/>
            <person name="Ottemann K.M."/>
            <person name="Stein M."/>
            <person name="Salama N.R."/>
            <person name="Guillemin K."/>
        </authorList>
    </citation>
    <scope>NUCLEOTIDE SEQUENCE [LARGE SCALE GENOMIC DNA]</scope>
    <source>
        <strain evidence="3 4">G27</strain>
    </source>
</reference>
<evidence type="ECO:0000256" key="1">
    <source>
        <dbReference type="ARBA" id="ARBA00022603"/>
    </source>
</evidence>
<dbReference type="HOGENOM" id="CLU_075826_0_1_7"/>
<sequence length="181" mass="20507">MGLNLPNISSTRPTKSIVRESFFNTLQAEINGAHFIEVFSGSASMGLEALSRGAKSAVFFEQNKSAYKTLLENISLFKNRLKKEMEIQTFLDDAFKLLPALCLKNGVLNILYFDPPFETSGFLGVYEKCFQALERLLNRSHSKNLLAVFEHESLHEMPKNLTTLAIIKQKKFGKTTLTYFQ</sequence>